<name>A0A0C9XPZ3_9AGAR</name>
<dbReference type="HOGENOM" id="CLU_2277939_0_0_1"/>
<accession>A0A0C9XPZ3</accession>
<organism evidence="1 2">
    <name type="scientific">Laccaria amethystina LaAM-08-1</name>
    <dbReference type="NCBI Taxonomy" id="1095629"/>
    <lineage>
        <taxon>Eukaryota</taxon>
        <taxon>Fungi</taxon>
        <taxon>Dikarya</taxon>
        <taxon>Basidiomycota</taxon>
        <taxon>Agaricomycotina</taxon>
        <taxon>Agaricomycetes</taxon>
        <taxon>Agaricomycetidae</taxon>
        <taxon>Agaricales</taxon>
        <taxon>Agaricineae</taxon>
        <taxon>Hydnangiaceae</taxon>
        <taxon>Laccaria</taxon>
    </lineage>
</organism>
<evidence type="ECO:0000313" key="2">
    <source>
        <dbReference type="Proteomes" id="UP000054477"/>
    </source>
</evidence>
<keyword evidence="2" id="KW-1185">Reference proteome</keyword>
<reference evidence="1 2" key="1">
    <citation type="submission" date="2014-04" db="EMBL/GenBank/DDBJ databases">
        <authorList>
            <consortium name="DOE Joint Genome Institute"/>
            <person name="Kuo A."/>
            <person name="Kohler A."/>
            <person name="Nagy L.G."/>
            <person name="Floudas D."/>
            <person name="Copeland A."/>
            <person name="Barry K.W."/>
            <person name="Cichocki N."/>
            <person name="Veneault-Fourrey C."/>
            <person name="LaButti K."/>
            <person name="Lindquist E.A."/>
            <person name="Lipzen A."/>
            <person name="Lundell T."/>
            <person name="Morin E."/>
            <person name="Murat C."/>
            <person name="Sun H."/>
            <person name="Tunlid A."/>
            <person name="Henrissat B."/>
            <person name="Grigoriev I.V."/>
            <person name="Hibbett D.S."/>
            <person name="Martin F."/>
            <person name="Nordberg H.P."/>
            <person name="Cantor M.N."/>
            <person name="Hua S.X."/>
        </authorList>
    </citation>
    <scope>NUCLEOTIDE SEQUENCE [LARGE SCALE GENOMIC DNA]</scope>
    <source>
        <strain evidence="1 2">LaAM-08-1</strain>
    </source>
</reference>
<dbReference type="AlphaFoldDB" id="A0A0C9XPZ3"/>
<proteinExistence type="predicted"/>
<dbReference type="Proteomes" id="UP000054477">
    <property type="component" value="Unassembled WGS sequence"/>
</dbReference>
<gene>
    <name evidence="1" type="ORF">K443DRAFT_121332</name>
</gene>
<reference evidence="2" key="2">
    <citation type="submission" date="2015-01" db="EMBL/GenBank/DDBJ databases">
        <title>Evolutionary Origins and Diversification of the Mycorrhizal Mutualists.</title>
        <authorList>
            <consortium name="DOE Joint Genome Institute"/>
            <consortium name="Mycorrhizal Genomics Consortium"/>
            <person name="Kohler A."/>
            <person name="Kuo A."/>
            <person name="Nagy L.G."/>
            <person name="Floudas D."/>
            <person name="Copeland A."/>
            <person name="Barry K.W."/>
            <person name="Cichocki N."/>
            <person name="Veneault-Fourrey C."/>
            <person name="LaButti K."/>
            <person name="Lindquist E.A."/>
            <person name="Lipzen A."/>
            <person name="Lundell T."/>
            <person name="Morin E."/>
            <person name="Murat C."/>
            <person name="Riley R."/>
            <person name="Ohm R."/>
            <person name="Sun H."/>
            <person name="Tunlid A."/>
            <person name="Henrissat B."/>
            <person name="Grigoriev I.V."/>
            <person name="Hibbett D.S."/>
            <person name="Martin F."/>
        </authorList>
    </citation>
    <scope>NUCLEOTIDE SEQUENCE [LARGE SCALE GENOMIC DNA]</scope>
    <source>
        <strain evidence="2">LaAM-08-1</strain>
    </source>
</reference>
<dbReference type="EMBL" id="KN838577">
    <property type="protein sequence ID" value="KIK03679.1"/>
    <property type="molecule type" value="Genomic_DNA"/>
</dbReference>
<evidence type="ECO:0000313" key="1">
    <source>
        <dbReference type="EMBL" id="KIK03679.1"/>
    </source>
</evidence>
<sequence length="102" mass="11674">MLSILTIDYFRTFTKDFIDVNPQIFLNFEWMNIAKLKIFIELGASVEMGAVVKVEGTLSSTRDTIAKTEEIEPMVVKKEPVLDEVVVFGMWPVPFEQELLMA</sequence>
<protein>
    <submittedName>
        <fullName evidence="1">Unplaced genomic scaffold K443scaffold_42, whole genome shotgun sequence</fullName>
    </submittedName>
</protein>